<organism evidence="2 3">
    <name type="scientific">Streptosporangium carneum</name>
    <dbReference type="NCBI Taxonomy" id="47481"/>
    <lineage>
        <taxon>Bacteria</taxon>
        <taxon>Bacillati</taxon>
        <taxon>Actinomycetota</taxon>
        <taxon>Actinomycetes</taxon>
        <taxon>Streptosporangiales</taxon>
        <taxon>Streptosporangiaceae</taxon>
        <taxon>Streptosporangium</taxon>
    </lineage>
</organism>
<dbReference type="RefSeq" id="WP_271222888.1">
    <property type="nucleotide sequence ID" value="NZ_BAAAVD010000029.1"/>
</dbReference>
<feature type="transmembrane region" description="Helical" evidence="1">
    <location>
        <begin position="213"/>
        <end position="231"/>
    </location>
</feature>
<reference evidence="2" key="1">
    <citation type="journal article" date="2014" name="Int. J. Syst. Evol. Microbiol.">
        <title>Complete genome sequence of Corynebacterium casei LMG S-19264T (=DSM 44701T), isolated from a smear-ripened cheese.</title>
        <authorList>
            <consortium name="US DOE Joint Genome Institute (JGI-PGF)"/>
            <person name="Walter F."/>
            <person name="Albersmeier A."/>
            <person name="Kalinowski J."/>
            <person name="Ruckert C."/>
        </authorList>
    </citation>
    <scope>NUCLEOTIDE SEQUENCE</scope>
    <source>
        <strain evidence="2">VKM Ac-2007</strain>
    </source>
</reference>
<dbReference type="AlphaFoldDB" id="A0A9W6IBR2"/>
<keyword evidence="3" id="KW-1185">Reference proteome</keyword>
<comment type="caution">
    <text evidence="2">The sequence shown here is derived from an EMBL/GenBank/DDBJ whole genome shotgun (WGS) entry which is preliminary data.</text>
</comment>
<evidence type="ECO:0000256" key="1">
    <source>
        <dbReference type="SAM" id="Phobius"/>
    </source>
</evidence>
<feature type="transmembrane region" description="Helical" evidence="1">
    <location>
        <begin position="172"/>
        <end position="192"/>
    </location>
</feature>
<keyword evidence="1" id="KW-0472">Membrane</keyword>
<feature type="transmembrane region" description="Helical" evidence="1">
    <location>
        <begin position="106"/>
        <end position="127"/>
    </location>
</feature>
<evidence type="ECO:0000313" key="3">
    <source>
        <dbReference type="Proteomes" id="UP001143474"/>
    </source>
</evidence>
<proteinExistence type="predicted"/>
<protein>
    <submittedName>
        <fullName evidence="2">Uncharacterized protein</fullName>
    </submittedName>
</protein>
<feature type="transmembrane region" description="Helical" evidence="1">
    <location>
        <begin position="287"/>
        <end position="304"/>
    </location>
</feature>
<keyword evidence="1" id="KW-0812">Transmembrane</keyword>
<name>A0A9W6IBR2_9ACTN</name>
<keyword evidence="1" id="KW-1133">Transmembrane helix</keyword>
<feature type="transmembrane region" description="Helical" evidence="1">
    <location>
        <begin position="134"/>
        <end position="152"/>
    </location>
</feature>
<accession>A0A9W6IBR2</accession>
<sequence length="323" mass="34915">MSALEDRYRRLLVFYPREHRARHGEEMVGVMLARTEAGRRHPDPGDVLDVVRGGLQIRLRHAFGPGSATYWRDALNIAAIVAPLYFLVTELGVWGMALWVSGALPVSYTLLPLSLALPQFLTIGLALRGMRWSAAACAWIWVVVNTVMSVRFRMDPSVSPGQSATSLPLDFPFVSLATAFDVLPAVIVALLLTLAPRPAEGATLIGRGKLLRWVVTAVLTLNVVGALEYFLTPEVMPDGMAVTALLCMACGAASRTPTGRRVLALLLPPLAVIYQGVPLGGPYDSDWFPLGVRVLVAAVIFVVARQGFRPYGSGTVSYPEPLA</sequence>
<evidence type="ECO:0000313" key="2">
    <source>
        <dbReference type="EMBL" id="GLK14659.1"/>
    </source>
</evidence>
<dbReference type="EMBL" id="BSEV01000035">
    <property type="protein sequence ID" value="GLK14659.1"/>
    <property type="molecule type" value="Genomic_DNA"/>
</dbReference>
<reference evidence="2" key="2">
    <citation type="submission" date="2023-01" db="EMBL/GenBank/DDBJ databases">
        <authorList>
            <person name="Sun Q."/>
            <person name="Evtushenko L."/>
        </authorList>
    </citation>
    <scope>NUCLEOTIDE SEQUENCE</scope>
    <source>
        <strain evidence="2">VKM Ac-2007</strain>
    </source>
</reference>
<dbReference type="Proteomes" id="UP001143474">
    <property type="component" value="Unassembled WGS sequence"/>
</dbReference>
<feature type="transmembrane region" description="Helical" evidence="1">
    <location>
        <begin position="77"/>
        <end position="100"/>
    </location>
</feature>
<gene>
    <name evidence="2" type="ORF">GCM10017600_80710</name>
</gene>